<comment type="subunit">
    <text evidence="3">Homodimer. Interacts with LigD.</text>
</comment>
<name>A0ABN1VAG0_9ACTN</name>
<gene>
    <name evidence="3" type="primary">ku</name>
    <name evidence="6" type="ORF">GCM10009654_63730</name>
</gene>
<evidence type="ECO:0000256" key="1">
    <source>
        <dbReference type="ARBA" id="ARBA00023125"/>
    </source>
</evidence>
<feature type="compositionally biased region" description="Basic residues" evidence="4">
    <location>
        <begin position="371"/>
        <end position="380"/>
    </location>
</feature>
<protein>
    <recommendedName>
        <fullName evidence="3">Non-homologous end joining protein Ku</fullName>
    </recommendedName>
</protein>
<evidence type="ECO:0000256" key="3">
    <source>
        <dbReference type="HAMAP-Rule" id="MF_01875"/>
    </source>
</evidence>
<dbReference type="NCBIfam" id="TIGR02772">
    <property type="entry name" value="Ku_bact"/>
    <property type="match status" value="1"/>
</dbReference>
<evidence type="ECO:0000313" key="7">
    <source>
        <dbReference type="Proteomes" id="UP001501371"/>
    </source>
</evidence>
<dbReference type="PANTHER" id="PTHR41251:SF1">
    <property type="entry name" value="NON-HOMOLOGOUS END JOINING PROTEIN KU"/>
    <property type="match status" value="1"/>
</dbReference>
<comment type="caution">
    <text evidence="6">The sequence shown here is derived from an EMBL/GenBank/DDBJ whole genome shotgun (WGS) entry which is preliminary data.</text>
</comment>
<dbReference type="InterPro" id="IPR016194">
    <property type="entry name" value="SPOC-like_C_dom_sf"/>
</dbReference>
<dbReference type="InterPro" id="IPR009187">
    <property type="entry name" value="Prok_Ku"/>
</dbReference>
<dbReference type="RefSeq" id="WP_344284436.1">
    <property type="nucleotide sequence ID" value="NZ_BAAAKV010000093.1"/>
</dbReference>
<evidence type="ECO:0000313" key="6">
    <source>
        <dbReference type="EMBL" id="GAA1198231.1"/>
    </source>
</evidence>
<accession>A0ABN1VAG0</accession>
<evidence type="ECO:0000259" key="5">
    <source>
        <dbReference type="SMART" id="SM00559"/>
    </source>
</evidence>
<dbReference type="SMART" id="SM00559">
    <property type="entry name" value="Ku78"/>
    <property type="match status" value="1"/>
</dbReference>
<feature type="region of interest" description="Disordered" evidence="4">
    <location>
        <begin position="253"/>
        <end position="380"/>
    </location>
</feature>
<keyword evidence="7" id="KW-1185">Reference proteome</keyword>
<sequence>MARPLWNGVLSFGLVSLPVQLYSATESHTVRFHQLQRGTSDRVRNRRVNERTGEEVPLDEIVKGLDAGDEYVLVEPDELDDIAPGRSRALEIGEFVDLDQVDPIFFDRTYYLGPRGEEYAKVYALLREALERSNKAGIATFVMRSREYLVAVRAEGDVLALHTLHWADEVRDPAREVGDLPEGRKAVSGKEREMALRLVETMTTDWDPGAYHDTYQERVRRLVEAKRSGETVEKAEEPPESTNVVDLMSALRASVDSARSSRGAGTSGSGRARRRADGRPDGQGEKQEAEYEAKPPKRQAEKRAKSAGEGEGDGRRRGGRTGERRSEPLADLSKTELYRRATEAGVPGRSSMTRQELLDALSAGEPATASRRARRTAKAS</sequence>
<dbReference type="SUPFAM" id="SSF100939">
    <property type="entry name" value="SPOC domain-like"/>
    <property type="match status" value="1"/>
</dbReference>
<dbReference type="HAMAP" id="MF_01875">
    <property type="entry name" value="Prokaryotic_Ku"/>
    <property type="match status" value="1"/>
</dbReference>
<comment type="similarity">
    <text evidence="3">Belongs to the prokaryotic Ku family.</text>
</comment>
<organism evidence="6 7">
    <name type="scientific">Streptomyces hebeiensis</name>
    <dbReference type="NCBI Taxonomy" id="229486"/>
    <lineage>
        <taxon>Bacteria</taxon>
        <taxon>Bacillati</taxon>
        <taxon>Actinomycetota</taxon>
        <taxon>Actinomycetes</taxon>
        <taxon>Kitasatosporales</taxon>
        <taxon>Streptomycetaceae</taxon>
        <taxon>Streptomyces</taxon>
    </lineage>
</organism>
<reference evidence="6 7" key="1">
    <citation type="journal article" date="2019" name="Int. J. Syst. Evol. Microbiol.">
        <title>The Global Catalogue of Microorganisms (GCM) 10K type strain sequencing project: providing services to taxonomists for standard genome sequencing and annotation.</title>
        <authorList>
            <consortium name="The Broad Institute Genomics Platform"/>
            <consortium name="The Broad Institute Genome Sequencing Center for Infectious Disease"/>
            <person name="Wu L."/>
            <person name="Ma J."/>
        </authorList>
    </citation>
    <scope>NUCLEOTIDE SEQUENCE [LARGE SCALE GENOMIC DNA]</scope>
    <source>
        <strain evidence="6 7">JCM 12696</strain>
    </source>
</reference>
<feature type="domain" description="Ku" evidence="5">
    <location>
        <begin position="53"/>
        <end position="182"/>
    </location>
</feature>
<evidence type="ECO:0000256" key="4">
    <source>
        <dbReference type="SAM" id="MobiDB-lite"/>
    </source>
</evidence>
<dbReference type="PANTHER" id="PTHR41251">
    <property type="entry name" value="NON-HOMOLOGOUS END JOINING PROTEIN KU"/>
    <property type="match status" value="1"/>
</dbReference>
<dbReference type="Pfam" id="PF02735">
    <property type="entry name" value="Ku"/>
    <property type="match status" value="1"/>
</dbReference>
<feature type="compositionally biased region" description="Basic and acidic residues" evidence="4">
    <location>
        <begin position="275"/>
        <end position="342"/>
    </location>
</feature>
<dbReference type="Gene3D" id="2.40.290.10">
    <property type="match status" value="1"/>
</dbReference>
<dbReference type="InterPro" id="IPR006164">
    <property type="entry name" value="DNA_bd_Ku70/Ku80"/>
</dbReference>
<keyword evidence="1 3" id="KW-0238">DNA-binding</keyword>
<keyword evidence="2 3" id="KW-0233">DNA recombination</keyword>
<dbReference type="EMBL" id="BAAAKV010000093">
    <property type="protein sequence ID" value="GAA1198231.1"/>
    <property type="molecule type" value="Genomic_DNA"/>
</dbReference>
<proteinExistence type="inferred from homology"/>
<comment type="function">
    <text evidence="3">With LigD forms a non-homologous end joining (NHEJ) DNA repair enzyme, which repairs dsDNA breaks with reduced fidelity. Binds linear dsDNA with 5'- and 3'- overhangs but not closed circular dsDNA nor ssDNA. Recruits and stimulates the ligase activity of LigD.</text>
</comment>
<dbReference type="Proteomes" id="UP001501371">
    <property type="component" value="Unassembled WGS sequence"/>
</dbReference>
<keyword evidence="3" id="KW-0227">DNA damage</keyword>
<dbReference type="CDD" id="cd00789">
    <property type="entry name" value="KU_like"/>
    <property type="match status" value="1"/>
</dbReference>
<keyword evidence="3" id="KW-0234">DNA repair</keyword>
<evidence type="ECO:0000256" key="2">
    <source>
        <dbReference type="ARBA" id="ARBA00023172"/>
    </source>
</evidence>